<keyword evidence="6" id="KW-0031">Aminopeptidase</keyword>
<dbReference type="STRING" id="1273541.Pyrde_0107"/>
<evidence type="ECO:0000256" key="1">
    <source>
        <dbReference type="ARBA" id="ARBA00022723"/>
    </source>
</evidence>
<keyword evidence="6" id="KW-0645">Protease</keyword>
<keyword evidence="1 3" id="KW-0479">Metal-binding</keyword>
<evidence type="ECO:0000313" key="8">
    <source>
        <dbReference type="Proteomes" id="UP000058613"/>
    </source>
</evidence>
<dbReference type="EMBL" id="CP013011">
    <property type="protein sequence ID" value="ALL00157.1"/>
    <property type="molecule type" value="Genomic_DNA"/>
</dbReference>
<evidence type="ECO:0000259" key="5">
    <source>
        <dbReference type="Pfam" id="PF01321"/>
    </source>
</evidence>
<feature type="domain" description="Peptidase M24" evidence="4">
    <location>
        <begin position="156"/>
        <end position="359"/>
    </location>
</feature>
<dbReference type="Proteomes" id="UP000196694">
    <property type="component" value="Unassembled WGS sequence"/>
</dbReference>
<dbReference type="Gene3D" id="3.90.230.10">
    <property type="entry name" value="Creatinase/methionine aminopeptidase superfamily"/>
    <property type="match status" value="1"/>
</dbReference>
<dbReference type="GO" id="GO:0046872">
    <property type="term" value="F:metal ion binding"/>
    <property type="evidence" value="ECO:0007669"/>
    <property type="project" value="UniProtKB-KW"/>
</dbReference>
<dbReference type="GO" id="GO:0004177">
    <property type="term" value="F:aminopeptidase activity"/>
    <property type="evidence" value="ECO:0007669"/>
    <property type="project" value="UniProtKB-KW"/>
</dbReference>
<dbReference type="PATRIC" id="fig|1273541.4.peg.113"/>
<dbReference type="RefSeq" id="WP_055407302.1">
    <property type="nucleotide sequence ID" value="NZ_CP013011.1"/>
</dbReference>
<evidence type="ECO:0000313" key="6">
    <source>
        <dbReference type="EMBL" id="ALL00157.1"/>
    </source>
</evidence>
<evidence type="ECO:0000313" key="9">
    <source>
        <dbReference type="Proteomes" id="UP000196694"/>
    </source>
</evidence>
<dbReference type="Proteomes" id="UP000058613">
    <property type="component" value="Chromosome"/>
</dbReference>
<accession>A0A0P0N024</accession>
<protein>
    <submittedName>
        <fullName evidence="6">Xaa-Pro aminopeptidase</fullName>
    </submittedName>
</protein>
<dbReference type="EMBL" id="NCQP01000006">
    <property type="protein sequence ID" value="OWJ54247.1"/>
    <property type="molecule type" value="Genomic_DNA"/>
</dbReference>
<keyword evidence="2" id="KW-0378">Hydrolase</keyword>
<dbReference type="Pfam" id="PF01321">
    <property type="entry name" value="Creatinase_N"/>
    <property type="match status" value="1"/>
</dbReference>
<dbReference type="PROSITE" id="PS00491">
    <property type="entry name" value="PROLINE_PEPTIDASE"/>
    <property type="match status" value="1"/>
</dbReference>
<dbReference type="InterPro" id="IPR000587">
    <property type="entry name" value="Creatinase_N"/>
</dbReference>
<gene>
    <name evidence="7" type="ORF">Pdsh_07085</name>
    <name evidence="6" type="ORF">Pyrde_0107</name>
</gene>
<comment type="similarity">
    <text evidence="3">Belongs to the peptidase M24B family.</text>
</comment>
<proteinExistence type="inferred from homology"/>
<sequence length="374" mass="41664">MRHHLLRKLRNIIEEKKGCGIVVSTEASLFYFTGFRGPGYLVYRADNDSFTLLVPALEYLRARKAIAEEALESYVDVVAFTPYGLPNGLVLDSAEFKLMTGKASEIISSMLPRGCRLLLETDSITLLKKLEKAFAVEDISDNIEDMRAIKEPWEVERIEAAAEIAEAALNAAISSLDFGVSEAEIAAIIEYEMRRRGALDHAFPTIVAFGENTVYPHAEPSSRRILDYKPQPVLIDLGAVYKGYCSDMTRTIMEGADTEFRAVAEAVHEAVYTAVDVIRPGVTAHEVYEAARRVLASKGFDKYFIHSLGHGVGIEVHEKPRISYKDNTELQEGMVITIEPGVYIPGRYGVRIEELVLVTRSGARLLTKFPSILW</sequence>
<dbReference type="AlphaFoldDB" id="A0A0P0N024"/>
<name>A0A0P0N024_9CREN</name>
<organism evidence="6 8">
    <name type="scientific">Pyrodictium delaneyi</name>
    <dbReference type="NCBI Taxonomy" id="1273541"/>
    <lineage>
        <taxon>Archaea</taxon>
        <taxon>Thermoproteota</taxon>
        <taxon>Thermoprotei</taxon>
        <taxon>Desulfurococcales</taxon>
        <taxon>Pyrodictiaceae</taxon>
        <taxon>Pyrodictium</taxon>
    </lineage>
</organism>
<evidence type="ECO:0000256" key="3">
    <source>
        <dbReference type="RuleBase" id="RU000590"/>
    </source>
</evidence>
<reference evidence="7 9" key="2">
    <citation type="submission" date="2017-05" db="EMBL/GenBank/DDBJ databases">
        <title>The draft genome of the hyperthermophilic archaeon 'Pyrodictium delaneyi strain Hulk', an iron and nitrate reducer, reveals the capacity for sulfate reduction.</title>
        <authorList>
            <person name="Demey L.M."/>
            <person name="Miller C."/>
            <person name="Manzella M."/>
            <person name="Reguera G."/>
            <person name="Kashefi K."/>
        </authorList>
    </citation>
    <scope>NUCLEOTIDE SEQUENCE [LARGE SCALE GENOMIC DNA]</scope>
    <source>
        <strain evidence="7 9">Hulk</strain>
    </source>
</reference>
<reference evidence="6 8" key="1">
    <citation type="submission" date="2015-10" db="EMBL/GenBank/DDBJ databases">
        <title>Complete genome sequence of hyperthermophilic archaeon Pyrodictium delaneyi Su06.</title>
        <authorList>
            <person name="Jung J.-H."/>
            <person name="Lin J."/>
            <person name="Holden J.F."/>
            <person name="Park C.-S."/>
        </authorList>
    </citation>
    <scope>NUCLEOTIDE SEQUENCE [LARGE SCALE GENOMIC DNA]</scope>
    <source>
        <strain evidence="6 8">Su06</strain>
    </source>
</reference>
<dbReference type="InterPro" id="IPR001131">
    <property type="entry name" value="Peptidase_M24B_aminopep-P_CS"/>
</dbReference>
<dbReference type="SUPFAM" id="SSF55920">
    <property type="entry name" value="Creatinase/aminopeptidase"/>
    <property type="match status" value="1"/>
</dbReference>
<dbReference type="Gene3D" id="3.40.350.10">
    <property type="entry name" value="Creatinase/prolidase N-terminal domain"/>
    <property type="match status" value="1"/>
</dbReference>
<evidence type="ECO:0000259" key="4">
    <source>
        <dbReference type="Pfam" id="PF00557"/>
    </source>
</evidence>
<evidence type="ECO:0000256" key="2">
    <source>
        <dbReference type="ARBA" id="ARBA00022801"/>
    </source>
</evidence>
<dbReference type="PANTHER" id="PTHR46112:SF2">
    <property type="entry name" value="XAA-PRO AMINOPEPTIDASE P-RELATED"/>
    <property type="match status" value="1"/>
</dbReference>
<dbReference type="InterPro" id="IPR050659">
    <property type="entry name" value="Peptidase_M24B"/>
</dbReference>
<dbReference type="GeneID" id="26098433"/>
<dbReference type="Pfam" id="PF00557">
    <property type="entry name" value="Peptidase_M24"/>
    <property type="match status" value="1"/>
</dbReference>
<dbReference type="OrthoDB" id="1346at2157"/>
<dbReference type="PANTHER" id="PTHR46112">
    <property type="entry name" value="AMINOPEPTIDASE"/>
    <property type="match status" value="1"/>
</dbReference>
<dbReference type="InterPro" id="IPR000994">
    <property type="entry name" value="Pept_M24"/>
</dbReference>
<dbReference type="KEGG" id="pdl:Pyrde_0107"/>
<dbReference type="SUPFAM" id="SSF53092">
    <property type="entry name" value="Creatinase/prolidase N-terminal domain"/>
    <property type="match status" value="1"/>
</dbReference>
<dbReference type="InterPro" id="IPR029149">
    <property type="entry name" value="Creatin/AminoP/Spt16_N"/>
</dbReference>
<feature type="domain" description="Creatinase N-terminal" evidence="5">
    <location>
        <begin position="6"/>
        <end position="149"/>
    </location>
</feature>
<evidence type="ECO:0000313" key="7">
    <source>
        <dbReference type="EMBL" id="OWJ54247.1"/>
    </source>
</evidence>
<dbReference type="InterPro" id="IPR036005">
    <property type="entry name" value="Creatinase/aminopeptidase-like"/>
</dbReference>
<keyword evidence="9" id="KW-1185">Reference proteome</keyword>